<dbReference type="GO" id="GO:0005509">
    <property type="term" value="F:calcium ion binding"/>
    <property type="evidence" value="ECO:0007669"/>
    <property type="project" value="UniProtKB-UniRule"/>
</dbReference>
<reference evidence="7 8" key="1">
    <citation type="submission" date="2019-07" db="EMBL/GenBank/DDBJ databases">
        <authorList>
            <person name="Jastrzebski P J."/>
            <person name="Paukszto L."/>
            <person name="Jastrzebski P J."/>
        </authorList>
    </citation>
    <scope>NUCLEOTIDE SEQUENCE [LARGE SCALE GENOMIC DNA]</scope>
    <source>
        <strain evidence="7 8">WMS-il1</strain>
    </source>
</reference>
<dbReference type="GO" id="GO:0007156">
    <property type="term" value="P:homophilic cell adhesion via plasma membrane adhesion molecules"/>
    <property type="evidence" value="ECO:0007669"/>
    <property type="project" value="InterPro"/>
</dbReference>
<dbReference type="PROSITE" id="PS50268">
    <property type="entry name" value="CADHERIN_2"/>
    <property type="match status" value="1"/>
</dbReference>
<proteinExistence type="predicted"/>
<accession>A0A564YH95</accession>
<keyword evidence="3 5" id="KW-0106">Calcium</keyword>
<organism evidence="7 8">
    <name type="scientific">Hymenolepis diminuta</name>
    <name type="common">Rat tapeworm</name>
    <dbReference type="NCBI Taxonomy" id="6216"/>
    <lineage>
        <taxon>Eukaryota</taxon>
        <taxon>Metazoa</taxon>
        <taxon>Spiralia</taxon>
        <taxon>Lophotrochozoa</taxon>
        <taxon>Platyhelminthes</taxon>
        <taxon>Cestoda</taxon>
        <taxon>Eucestoda</taxon>
        <taxon>Cyclophyllidea</taxon>
        <taxon>Hymenolepididae</taxon>
        <taxon>Hymenolepis</taxon>
    </lineage>
</organism>
<dbReference type="InterPro" id="IPR020894">
    <property type="entry name" value="Cadherin_CS"/>
</dbReference>
<feature type="domain" description="Cadherin" evidence="6">
    <location>
        <begin position="1"/>
        <end position="38"/>
    </location>
</feature>
<evidence type="ECO:0000256" key="5">
    <source>
        <dbReference type="PROSITE-ProRule" id="PRU00043"/>
    </source>
</evidence>
<dbReference type="InterPro" id="IPR015919">
    <property type="entry name" value="Cadherin-like_sf"/>
</dbReference>
<dbReference type="InterPro" id="IPR002126">
    <property type="entry name" value="Cadherin-like_dom"/>
</dbReference>
<evidence type="ECO:0000313" key="7">
    <source>
        <dbReference type="EMBL" id="VUZ45963.1"/>
    </source>
</evidence>
<evidence type="ECO:0000256" key="2">
    <source>
        <dbReference type="ARBA" id="ARBA00022737"/>
    </source>
</evidence>
<dbReference type="AlphaFoldDB" id="A0A564YH95"/>
<dbReference type="Proteomes" id="UP000321570">
    <property type="component" value="Unassembled WGS sequence"/>
</dbReference>
<evidence type="ECO:0000259" key="6">
    <source>
        <dbReference type="PROSITE" id="PS50268"/>
    </source>
</evidence>
<comment type="subcellular location">
    <subcellularLocation>
        <location evidence="1">Membrane</location>
    </subcellularLocation>
</comment>
<evidence type="ECO:0000313" key="8">
    <source>
        <dbReference type="Proteomes" id="UP000321570"/>
    </source>
</evidence>
<dbReference type="SUPFAM" id="SSF49313">
    <property type="entry name" value="Cadherin-like"/>
    <property type="match status" value="1"/>
</dbReference>
<keyword evidence="4" id="KW-0472">Membrane</keyword>
<gene>
    <name evidence="7" type="ORF">WMSIL1_LOCUS5848</name>
</gene>
<evidence type="ECO:0000256" key="3">
    <source>
        <dbReference type="ARBA" id="ARBA00022837"/>
    </source>
</evidence>
<feature type="non-terminal residue" evidence="7">
    <location>
        <position position="1"/>
    </location>
</feature>
<sequence length="73" mass="7971">EAIESFELAITVTDTARHTAVAYLTVEVLDLNDNAPEWELTKISTIDSPLAEVHVTEGLLPSSPIFKFSAVDK</sequence>
<dbReference type="PROSITE" id="PS00232">
    <property type="entry name" value="CADHERIN_1"/>
    <property type="match status" value="1"/>
</dbReference>
<dbReference type="Gene3D" id="2.60.40.60">
    <property type="entry name" value="Cadherins"/>
    <property type="match status" value="1"/>
</dbReference>
<protein>
    <recommendedName>
        <fullName evidence="6">Cadherin domain-containing protein</fullName>
    </recommendedName>
</protein>
<keyword evidence="8" id="KW-1185">Reference proteome</keyword>
<evidence type="ECO:0000256" key="4">
    <source>
        <dbReference type="ARBA" id="ARBA00023136"/>
    </source>
</evidence>
<keyword evidence="2" id="KW-0677">Repeat</keyword>
<dbReference type="EMBL" id="CABIJS010000199">
    <property type="protein sequence ID" value="VUZ45963.1"/>
    <property type="molecule type" value="Genomic_DNA"/>
</dbReference>
<feature type="non-terminal residue" evidence="7">
    <location>
        <position position="73"/>
    </location>
</feature>
<evidence type="ECO:0000256" key="1">
    <source>
        <dbReference type="ARBA" id="ARBA00004370"/>
    </source>
</evidence>
<dbReference type="GO" id="GO:0005886">
    <property type="term" value="C:plasma membrane"/>
    <property type="evidence" value="ECO:0007669"/>
    <property type="project" value="InterPro"/>
</dbReference>
<name>A0A564YH95_HYMDI</name>